<evidence type="ECO:0000313" key="1">
    <source>
        <dbReference type="EMBL" id="KAK0611249.1"/>
    </source>
</evidence>
<keyword evidence="2" id="KW-1185">Reference proteome</keyword>
<evidence type="ECO:0000313" key="2">
    <source>
        <dbReference type="Proteomes" id="UP001175000"/>
    </source>
</evidence>
<dbReference type="Proteomes" id="UP001175000">
    <property type="component" value="Unassembled WGS sequence"/>
</dbReference>
<gene>
    <name evidence="1" type="ORF">B0T14DRAFT_571163</name>
</gene>
<sequence>MASRRGEGVLRLRKARGFGGKARSLGLTVLMAVQHYISIPDVDRDQCDWDAPRCAPMIENGRLGLEPGLLKLPADHVVVYSVARALTVYETPSRMATLQMKCIPERLKQTTGLSKWALPMIPEPGDSERTPPVLTLDAHFRGLTVLHEPIPAGHAADGIVISGLASHPFGSWQPHGPDKSFIWIREAAPGDFRTVIDGYDSELPGSKSFQFIGDIATKMILHLKSGGWNRPESKSTVFLAHRLGWPVRMVAIVQMANPHDKGISSILDNIRGTIMFGVPTLGMDQARLMWIVEGQPNGSLIQDLSRDGPQRHVQLAVEAREKQMRLINVQTLALEEFYGEAPPHAILSHRWETEEATFKDFAAQADPSKQKKTNSGVAWSTLAASKNAHPTTKPYKRGYVCRRKGRLLKRSKTRQTVNSNERK</sequence>
<protein>
    <submittedName>
        <fullName evidence="1">Uncharacterized protein</fullName>
    </submittedName>
</protein>
<organism evidence="1 2">
    <name type="scientific">Immersiella caudata</name>
    <dbReference type="NCBI Taxonomy" id="314043"/>
    <lineage>
        <taxon>Eukaryota</taxon>
        <taxon>Fungi</taxon>
        <taxon>Dikarya</taxon>
        <taxon>Ascomycota</taxon>
        <taxon>Pezizomycotina</taxon>
        <taxon>Sordariomycetes</taxon>
        <taxon>Sordariomycetidae</taxon>
        <taxon>Sordariales</taxon>
        <taxon>Lasiosphaeriaceae</taxon>
        <taxon>Immersiella</taxon>
    </lineage>
</organism>
<comment type="caution">
    <text evidence="1">The sequence shown here is derived from an EMBL/GenBank/DDBJ whole genome shotgun (WGS) entry which is preliminary data.</text>
</comment>
<dbReference type="EMBL" id="JAULSU010000007">
    <property type="protein sequence ID" value="KAK0611249.1"/>
    <property type="molecule type" value="Genomic_DNA"/>
</dbReference>
<proteinExistence type="predicted"/>
<dbReference type="AlphaFoldDB" id="A0AA39U544"/>
<reference evidence="1" key="1">
    <citation type="submission" date="2023-06" db="EMBL/GenBank/DDBJ databases">
        <title>Genome-scale phylogeny and comparative genomics of the fungal order Sordariales.</title>
        <authorList>
            <consortium name="Lawrence Berkeley National Laboratory"/>
            <person name="Hensen N."/>
            <person name="Bonometti L."/>
            <person name="Westerberg I."/>
            <person name="Brannstrom I.O."/>
            <person name="Guillou S."/>
            <person name="Cros-Aarteil S."/>
            <person name="Calhoun S."/>
            <person name="Haridas S."/>
            <person name="Kuo A."/>
            <person name="Mondo S."/>
            <person name="Pangilinan J."/>
            <person name="Riley R."/>
            <person name="Labutti K."/>
            <person name="Andreopoulos B."/>
            <person name="Lipzen A."/>
            <person name="Chen C."/>
            <person name="Yanf M."/>
            <person name="Daum C."/>
            <person name="Ng V."/>
            <person name="Clum A."/>
            <person name="Steindorff A."/>
            <person name="Ohm R."/>
            <person name="Martin F."/>
            <person name="Silar P."/>
            <person name="Natvig D."/>
            <person name="Lalanne C."/>
            <person name="Gautier V."/>
            <person name="Ament-Velasquez S.L."/>
            <person name="Kruys A."/>
            <person name="Hutchinson M.I."/>
            <person name="Powell A.J."/>
            <person name="Barry K."/>
            <person name="Miller A.N."/>
            <person name="Grigoriev I.V."/>
            <person name="Debuchy R."/>
            <person name="Gladieux P."/>
            <person name="Thoren M.H."/>
            <person name="Johannesson H."/>
        </authorList>
    </citation>
    <scope>NUCLEOTIDE SEQUENCE</scope>
    <source>
        <strain evidence="1">CBS 606.72</strain>
    </source>
</reference>
<name>A0AA39U544_9PEZI</name>
<accession>A0AA39U544</accession>